<dbReference type="InterPro" id="IPR001763">
    <property type="entry name" value="Rhodanese-like_dom"/>
</dbReference>
<dbReference type="PANTHER" id="PTHR43429:SF1">
    <property type="entry name" value="NAD(P)H SULFUR OXIDOREDUCTASE (COA-DEPENDENT)"/>
    <property type="match status" value="1"/>
</dbReference>
<dbReference type="InterPro" id="IPR004099">
    <property type="entry name" value="Pyr_nucl-diS_OxRdtase_dimer"/>
</dbReference>
<dbReference type="InterPro" id="IPR036868">
    <property type="entry name" value="TusA-like_sf"/>
</dbReference>
<name>A0ABX3GF12_9BACL</name>
<feature type="domain" description="Rhodanese" evidence="7">
    <location>
        <begin position="385"/>
        <end position="472"/>
    </location>
</feature>
<dbReference type="CDD" id="cd01524">
    <property type="entry name" value="RHOD_Pyr_redox"/>
    <property type="match status" value="1"/>
</dbReference>
<dbReference type="InterPro" id="IPR027396">
    <property type="entry name" value="DsrEFH-like"/>
</dbReference>
<dbReference type="InterPro" id="IPR050260">
    <property type="entry name" value="FAD-bd_OxRdtase"/>
</dbReference>
<dbReference type="PROSITE" id="PS01148">
    <property type="entry name" value="UPF0033"/>
    <property type="match status" value="1"/>
</dbReference>
<dbReference type="SUPFAM" id="SSF64307">
    <property type="entry name" value="SirA-like"/>
    <property type="match status" value="1"/>
</dbReference>
<keyword evidence="5" id="KW-0560">Oxidoreductase</keyword>
<keyword evidence="6" id="KW-0676">Redox-active center</keyword>
<organism evidence="8 9">
    <name type="scientific">Paenibacillus odorifer</name>
    <dbReference type="NCBI Taxonomy" id="189426"/>
    <lineage>
        <taxon>Bacteria</taxon>
        <taxon>Bacillati</taxon>
        <taxon>Bacillota</taxon>
        <taxon>Bacilli</taxon>
        <taxon>Bacillales</taxon>
        <taxon>Paenibacillaceae</taxon>
        <taxon>Paenibacillus</taxon>
    </lineage>
</organism>
<dbReference type="SUPFAM" id="SSF75169">
    <property type="entry name" value="DsrEFH-like"/>
    <property type="match status" value="1"/>
</dbReference>
<evidence type="ECO:0000256" key="5">
    <source>
        <dbReference type="ARBA" id="ARBA00023002"/>
    </source>
</evidence>
<protein>
    <submittedName>
        <fullName evidence="8">CoA-disulfide reductase</fullName>
    </submittedName>
</protein>
<gene>
    <name evidence="8" type="ORF">BSO21_28790</name>
</gene>
<comment type="cofactor">
    <cofactor evidence="1">
        <name>FAD</name>
        <dbReference type="ChEBI" id="CHEBI:57692"/>
    </cofactor>
</comment>
<evidence type="ECO:0000256" key="3">
    <source>
        <dbReference type="ARBA" id="ARBA00022630"/>
    </source>
</evidence>
<evidence type="ECO:0000256" key="1">
    <source>
        <dbReference type="ARBA" id="ARBA00001974"/>
    </source>
</evidence>
<proteinExistence type="inferred from homology"/>
<accession>A0ABX3GF12</accession>
<dbReference type="InterPro" id="IPR036873">
    <property type="entry name" value="Rhodanese-like_dom_sf"/>
</dbReference>
<dbReference type="RefSeq" id="WP_076220428.1">
    <property type="nucleotide sequence ID" value="NZ_MPVP01000340.1"/>
</dbReference>
<evidence type="ECO:0000256" key="6">
    <source>
        <dbReference type="ARBA" id="ARBA00023284"/>
    </source>
</evidence>
<dbReference type="InterPro" id="IPR016156">
    <property type="entry name" value="FAD/NAD-linked_Rdtase_dimer_sf"/>
</dbReference>
<evidence type="ECO:0000256" key="4">
    <source>
        <dbReference type="ARBA" id="ARBA00022827"/>
    </source>
</evidence>
<sequence>SEVVAIDPVNKKVRVESIEKGSYEERYDALILSPGAKPIRPNLPGIESSKIHMLRNIPDTDKVKAKVAAEGTRSAVVIGGGFIGVEMAENLREAGLEVSLIEAGPQILAPFDTEMSSILAKELDEHGVNLIFSDMVQGFAEVGEQIQVQLASGTVLQSDMVLLAIGVSPDTSFLKDSGLEFGPRGHILVNERMETNLDQVYAVGDAVEVVDFVNGTKTAIPLAGPANKQGRIAADNVSGLGTTYKGSQGTSIIKVFGVTGASTGNNEKTLQRLGLPYHVIYIHPSSHATYYPGATPISMKLIFDPKGTVLGAQAVGYSGVDKRIDDIATVIRFRGTVTDLTELELSYAPPYSSAKDPVNMAGFAAENILHGLTTVFVPKDLEGRDKNNTILVDVRSEIEHANGHIEGSINIPVDDLRGRLSELDSSKEIWVYCQVGLRGYTASRILQQKGYRVKNLTGGYKTYQISQFTPKKKDNLTPNVGTPAASKEIAATGAMTEPGTGTGTRTGTVTPTVNATAFTTPDSVLDACGLCCPGPLIQVKMSMDPLLDGQVLKVTASDPGFYEDIKAWARMSNNTLLQLTKLPTGMIEAYLRKGVIETSASTPTGTGAQVIQTSNASTMVVFSGDLDKAIASFIIANGAASSGKKVTMFFTFWGLNIIRKDEKVPVNKNFIGKMFGAMMPRGSRKLTLSNMNMMGMGSKMIRSLMKSKNISSLEELIQMAIDQGVEIVACQMSMDLMGITREELIDGVGIGGVGYYLGQADQSGHNLFI</sequence>
<dbReference type="PANTHER" id="PTHR43429">
    <property type="entry name" value="PYRIDINE NUCLEOTIDE-DISULFIDE OXIDOREDUCTASE DOMAIN-CONTAINING"/>
    <property type="match status" value="1"/>
</dbReference>
<feature type="non-terminal residue" evidence="8">
    <location>
        <position position="1"/>
    </location>
</feature>
<dbReference type="SUPFAM" id="SSF51905">
    <property type="entry name" value="FAD/NAD(P)-binding domain"/>
    <property type="match status" value="1"/>
</dbReference>
<dbReference type="InterPro" id="IPR036188">
    <property type="entry name" value="FAD/NAD-bd_sf"/>
</dbReference>
<dbReference type="Pfam" id="PF00581">
    <property type="entry name" value="Rhodanese"/>
    <property type="match status" value="1"/>
</dbReference>
<reference evidence="8 9" key="1">
    <citation type="submission" date="2016-11" db="EMBL/GenBank/DDBJ databases">
        <title>Paenibacillus species isolates.</title>
        <authorList>
            <person name="Beno S.M."/>
        </authorList>
    </citation>
    <scope>NUCLEOTIDE SEQUENCE [LARGE SCALE GENOMIC DNA]</scope>
    <source>
        <strain evidence="8 9">FSL H7-0433</strain>
    </source>
</reference>
<dbReference type="PRINTS" id="PR00469">
    <property type="entry name" value="PNDRDTASEII"/>
</dbReference>
<dbReference type="Pfam" id="PF02852">
    <property type="entry name" value="Pyr_redox_dim"/>
    <property type="match status" value="1"/>
</dbReference>
<dbReference type="InterPro" id="IPR032836">
    <property type="entry name" value="DsrE2-like"/>
</dbReference>
<evidence type="ECO:0000256" key="2">
    <source>
        <dbReference type="ARBA" id="ARBA00009130"/>
    </source>
</evidence>
<evidence type="ECO:0000259" key="7">
    <source>
        <dbReference type="PROSITE" id="PS50206"/>
    </source>
</evidence>
<dbReference type="Gene3D" id="3.40.250.10">
    <property type="entry name" value="Rhodanese-like domain"/>
    <property type="match status" value="1"/>
</dbReference>
<dbReference type="SMART" id="SM00450">
    <property type="entry name" value="RHOD"/>
    <property type="match status" value="1"/>
</dbReference>
<comment type="similarity">
    <text evidence="2">Belongs to the class-III pyridine nucleotide-disulfide oxidoreductase family.</text>
</comment>
<dbReference type="Pfam" id="PF07992">
    <property type="entry name" value="Pyr_redox_2"/>
    <property type="match status" value="1"/>
</dbReference>
<dbReference type="InterPro" id="IPR023753">
    <property type="entry name" value="FAD/NAD-binding_dom"/>
</dbReference>
<dbReference type="Pfam" id="PF13686">
    <property type="entry name" value="DrsE_2"/>
    <property type="match status" value="1"/>
</dbReference>
<dbReference type="InterPro" id="IPR001455">
    <property type="entry name" value="TusA-like"/>
</dbReference>
<dbReference type="SUPFAM" id="SSF52821">
    <property type="entry name" value="Rhodanese/Cell cycle control phosphatase"/>
    <property type="match status" value="1"/>
</dbReference>
<comment type="caution">
    <text evidence="8">The sequence shown here is derived from an EMBL/GenBank/DDBJ whole genome shotgun (WGS) entry which is preliminary data.</text>
</comment>
<keyword evidence="9" id="KW-1185">Reference proteome</keyword>
<dbReference type="EMBL" id="MPVP01000340">
    <property type="protein sequence ID" value="OMD11324.1"/>
    <property type="molecule type" value="Genomic_DNA"/>
</dbReference>
<dbReference type="Pfam" id="PF01206">
    <property type="entry name" value="TusA"/>
    <property type="match status" value="1"/>
</dbReference>
<dbReference type="SUPFAM" id="SSF55424">
    <property type="entry name" value="FAD/NAD-linked reductases, dimerisation (C-terminal) domain"/>
    <property type="match status" value="1"/>
</dbReference>
<dbReference type="Gene3D" id="3.40.1260.10">
    <property type="entry name" value="DsrEFH-like"/>
    <property type="match status" value="1"/>
</dbReference>
<dbReference type="Gene3D" id="3.30.110.40">
    <property type="entry name" value="TusA-like domain"/>
    <property type="match status" value="1"/>
</dbReference>
<dbReference type="PRINTS" id="PR00368">
    <property type="entry name" value="FADPNR"/>
</dbReference>
<keyword evidence="3" id="KW-0285">Flavoprotein</keyword>
<dbReference type="Gene3D" id="3.50.50.60">
    <property type="entry name" value="FAD/NAD(P)-binding domain"/>
    <property type="match status" value="2"/>
</dbReference>
<dbReference type="Proteomes" id="UP000187158">
    <property type="component" value="Unassembled WGS sequence"/>
</dbReference>
<dbReference type="PROSITE" id="PS50206">
    <property type="entry name" value="RHODANESE_3"/>
    <property type="match status" value="1"/>
</dbReference>
<evidence type="ECO:0000313" key="8">
    <source>
        <dbReference type="EMBL" id="OMD11324.1"/>
    </source>
</evidence>
<keyword evidence="4" id="KW-0274">FAD</keyword>
<evidence type="ECO:0000313" key="9">
    <source>
        <dbReference type="Proteomes" id="UP000187158"/>
    </source>
</evidence>